<feature type="domain" description="GtrA/DPMS transmembrane" evidence="9">
    <location>
        <begin position="7"/>
        <end position="115"/>
    </location>
</feature>
<dbReference type="EMBL" id="MLFN01000004">
    <property type="protein sequence ID" value="ORM55247.1"/>
    <property type="molecule type" value="Genomic_DNA"/>
</dbReference>
<evidence type="ECO:0000256" key="6">
    <source>
        <dbReference type="ARBA" id="ARBA00025595"/>
    </source>
</evidence>
<evidence type="ECO:0000313" key="11">
    <source>
        <dbReference type="Proteomes" id="UP000193933"/>
    </source>
</evidence>
<protein>
    <recommendedName>
        <fullName evidence="7">Bactoprenol-linked glucose translocase</fullName>
    </recommendedName>
</protein>
<organism evidence="10 11">
    <name type="scientific">Pantoea conspicua</name>
    <dbReference type="NCBI Taxonomy" id="472705"/>
    <lineage>
        <taxon>Bacteria</taxon>
        <taxon>Pseudomonadati</taxon>
        <taxon>Pseudomonadota</taxon>
        <taxon>Gammaproteobacteria</taxon>
        <taxon>Enterobacterales</taxon>
        <taxon>Erwiniaceae</taxon>
        <taxon>Pantoea</taxon>
    </lineage>
</organism>
<dbReference type="Proteomes" id="UP000193933">
    <property type="component" value="Unassembled WGS sequence"/>
</dbReference>
<evidence type="ECO:0000256" key="4">
    <source>
        <dbReference type="ARBA" id="ARBA00022989"/>
    </source>
</evidence>
<dbReference type="RefSeq" id="WP_094119488.1">
    <property type="nucleotide sequence ID" value="NZ_MLFN01000004.1"/>
</dbReference>
<evidence type="ECO:0000256" key="5">
    <source>
        <dbReference type="ARBA" id="ARBA00023136"/>
    </source>
</evidence>
<evidence type="ECO:0000256" key="7">
    <source>
        <dbReference type="PIRNR" id="PIRNR006298"/>
    </source>
</evidence>
<comment type="similarity">
    <text evidence="7">Belongs to the gtrA family.</text>
</comment>
<keyword evidence="5 8" id="KW-0472">Membrane</keyword>
<dbReference type="InterPro" id="IPR007267">
    <property type="entry name" value="GtrA_DPMS_TM"/>
</dbReference>
<dbReference type="InterPro" id="IPR016480">
    <property type="entry name" value="Glc_translocase_bactprenl-link"/>
</dbReference>
<reference evidence="10 11" key="1">
    <citation type="journal article" date="2017" name="Antonie Van Leeuwenhoek">
        <title>Phylogenomic resolution of the bacterial genus Pantoea and its relationship with Erwinia and Tatumella.</title>
        <authorList>
            <person name="Palmer M."/>
            <person name="Steenkamp E.T."/>
            <person name="Coetzee M.P."/>
            <person name="Chan W.Y."/>
            <person name="van Zyl E."/>
            <person name="De Maayer P."/>
            <person name="Coutinho T.A."/>
            <person name="Blom J."/>
            <person name="Smits T.H."/>
            <person name="Duffy B."/>
            <person name="Venter S.N."/>
        </authorList>
    </citation>
    <scope>NUCLEOTIDE SEQUENCE [LARGE SCALE GENOMIC DNA]</scope>
    <source>
        <strain evidence="10 11">LMG 24534</strain>
    </source>
</reference>
<proteinExistence type="inferred from homology"/>
<sequence length="119" mass="13420">MLTFFAKYLTVGVFNTLIHWMTFFICLSQGLLQSTANVIAFCLAVTFSFFVNARWTFKQQATPFRYILYVIFMGAMAFGVGYVADRNGLYPLITLIASSALSLACGFIFSRFIVFKGNK</sequence>
<name>A0A1X1C180_9GAMM</name>
<evidence type="ECO:0000256" key="3">
    <source>
        <dbReference type="ARBA" id="ARBA00022692"/>
    </source>
</evidence>
<dbReference type="GO" id="GO:0005886">
    <property type="term" value="C:plasma membrane"/>
    <property type="evidence" value="ECO:0007669"/>
    <property type="project" value="TreeGrafter"/>
</dbReference>
<feature type="transmembrane region" description="Helical" evidence="8">
    <location>
        <begin position="38"/>
        <end position="57"/>
    </location>
</feature>
<keyword evidence="4 8" id="KW-1133">Transmembrane helix</keyword>
<dbReference type="OrthoDB" id="5616234at2"/>
<dbReference type="PANTHER" id="PTHR38459">
    <property type="entry name" value="PROPHAGE BACTOPRENOL-LINKED GLUCOSE TRANSLOCASE HOMOLOG"/>
    <property type="match status" value="1"/>
</dbReference>
<feature type="transmembrane region" description="Helical" evidence="8">
    <location>
        <begin position="12"/>
        <end position="32"/>
    </location>
</feature>
<keyword evidence="11" id="KW-1185">Reference proteome</keyword>
<comment type="caution">
    <text evidence="10">The sequence shown here is derived from an EMBL/GenBank/DDBJ whole genome shotgun (WGS) entry which is preliminary data.</text>
</comment>
<dbReference type="GO" id="GO:0000271">
    <property type="term" value="P:polysaccharide biosynthetic process"/>
    <property type="evidence" value="ECO:0007669"/>
    <property type="project" value="InterPro"/>
</dbReference>
<comment type="subcellular location">
    <subcellularLocation>
        <location evidence="1">Membrane</location>
        <topology evidence="1">Multi-pass membrane protein</topology>
    </subcellularLocation>
</comment>
<evidence type="ECO:0000259" key="9">
    <source>
        <dbReference type="Pfam" id="PF04138"/>
    </source>
</evidence>
<accession>A0A1X1C180</accession>
<evidence type="ECO:0000256" key="8">
    <source>
        <dbReference type="SAM" id="Phobius"/>
    </source>
</evidence>
<keyword evidence="3 8" id="KW-0812">Transmembrane</keyword>
<feature type="transmembrane region" description="Helical" evidence="8">
    <location>
        <begin position="66"/>
        <end position="84"/>
    </location>
</feature>
<evidence type="ECO:0000313" key="10">
    <source>
        <dbReference type="EMBL" id="ORM55247.1"/>
    </source>
</evidence>
<dbReference type="PIRSF" id="PIRSF006298">
    <property type="entry name" value="GtrA_prd"/>
    <property type="match status" value="1"/>
</dbReference>
<dbReference type="STRING" id="472705.GCA_001743465_01136"/>
<dbReference type="InterPro" id="IPR051401">
    <property type="entry name" value="GtrA_CellWall_Glycosyl"/>
</dbReference>
<comment type="function">
    <text evidence="6 7">Involved in O antigen modification. Involved in the translocation of bactoprenol-linked glucose across the cytoplasmic membrane.</text>
</comment>
<keyword evidence="2 7" id="KW-0813">Transport</keyword>
<gene>
    <name evidence="10" type="ORF">HA41_02685</name>
</gene>
<dbReference type="AlphaFoldDB" id="A0A1X1C180"/>
<evidence type="ECO:0000256" key="2">
    <source>
        <dbReference type="ARBA" id="ARBA00022448"/>
    </source>
</evidence>
<feature type="transmembrane region" description="Helical" evidence="8">
    <location>
        <begin position="90"/>
        <end position="114"/>
    </location>
</feature>
<evidence type="ECO:0000256" key="1">
    <source>
        <dbReference type="ARBA" id="ARBA00004141"/>
    </source>
</evidence>
<dbReference type="PANTHER" id="PTHR38459:SF1">
    <property type="entry name" value="PROPHAGE BACTOPRENOL-LINKED GLUCOSE TRANSLOCASE HOMOLOG"/>
    <property type="match status" value="1"/>
</dbReference>
<dbReference type="Pfam" id="PF04138">
    <property type="entry name" value="GtrA_DPMS_TM"/>
    <property type="match status" value="1"/>
</dbReference>